<sequence length="220" mass="25323">MGVALTAINYTEDDYDAIGIAMPDDIKTFEAMDRVSAYGGSGTMCCVALPEKWQPGMKLVVLTQAGTKAKTYKEWAYEKIPVIPHQVDVPRYATPARVWIQIMSPDKVLVTVSNYSPENPNWPGEIKGGPKPSLEYRRKKWNEFVNDRKKEIALLKESLSNIDKEDLKEAWELDSKYNANDVKALKGKDDPNYREYLKSKYKKSLQYSTEYLEYYMKRKP</sequence>
<dbReference type="Pfam" id="PF11745">
    <property type="entry name" value="DUF3304"/>
    <property type="match status" value="1"/>
</dbReference>
<dbReference type="EMBL" id="AP018823">
    <property type="protein sequence ID" value="BBF85759.1"/>
    <property type="molecule type" value="Genomic_DNA"/>
</dbReference>
<name>A0A3G9GGL0_9NEIS</name>
<protein>
    <recommendedName>
        <fullName evidence="3">DUF3304 domain-containing protein</fullName>
    </recommendedName>
</protein>
<dbReference type="KEGG" id="amah:DLM_2144"/>
<gene>
    <name evidence="1" type="ORF">DLM_2144</name>
</gene>
<evidence type="ECO:0000313" key="1">
    <source>
        <dbReference type="EMBL" id="BBF85759.1"/>
    </source>
</evidence>
<dbReference type="Proteomes" id="UP000198290">
    <property type="component" value="Chromosome"/>
</dbReference>
<reference evidence="1 2" key="2">
    <citation type="journal article" date="2017" name="Genome Announc.">
        <title>Draft genome sequence of Aquitalea magnusonii strain H3, a plant growth-promoting bacterium of duckweed Lemna minor.</title>
        <authorList>
            <person name="Ishizawa H."/>
            <person name="Kuroda M."/>
            <person name="Ike M."/>
        </authorList>
    </citation>
    <scope>NUCLEOTIDE SEQUENCE [LARGE SCALE GENOMIC DNA]</scope>
    <source>
        <strain evidence="1 2">H3</strain>
    </source>
</reference>
<dbReference type="InterPro" id="IPR021733">
    <property type="entry name" value="DUF3304"/>
</dbReference>
<keyword evidence="2" id="KW-1185">Reference proteome</keyword>
<accession>A0A3G9GGL0</accession>
<organism evidence="1 2">
    <name type="scientific">Aquitalea magnusonii</name>
    <dbReference type="NCBI Taxonomy" id="332411"/>
    <lineage>
        <taxon>Bacteria</taxon>
        <taxon>Pseudomonadati</taxon>
        <taxon>Pseudomonadota</taxon>
        <taxon>Betaproteobacteria</taxon>
        <taxon>Neisseriales</taxon>
        <taxon>Chromobacteriaceae</taxon>
        <taxon>Aquitalea</taxon>
    </lineage>
</organism>
<evidence type="ECO:0000313" key="2">
    <source>
        <dbReference type="Proteomes" id="UP000198290"/>
    </source>
</evidence>
<dbReference type="AlphaFoldDB" id="A0A3G9GGL0"/>
<reference evidence="2" key="3">
    <citation type="journal article" date="2017" name="Plant Physiol. Biochem.">
        <title>Differential oxidative and antioxidative response of duckweed Lemna minor toward plant growth promoting/inhibiting bacteria.</title>
        <authorList>
            <person name="Ishizawa H."/>
            <person name="Kuroda M."/>
            <person name="Morikawa M."/>
            <person name="Ike M."/>
        </authorList>
    </citation>
    <scope>NUCLEOTIDE SEQUENCE [LARGE SCALE GENOMIC DNA]</scope>
    <source>
        <strain evidence="2">H3</strain>
    </source>
</reference>
<reference evidence="2" key="1">
    <citation type="journal article" date="2017" name="Biotechnol. Biofuels">
        <title>Evaluation of environmental bacterial communities as a factor affecting the growth of duckweed Lemna minor.</title>
        <authorList>
            <person name="Ishizawa H."/>
            <person name="Kuroda M."/>
            <person name="Morikawa M."/>
            <person name="Ike M."/>
        </authorList>
    </citation>
    <scope>NUCLEOTIDE SEQUENCE [LARGE SCALE GENOMIC DNA]</scope>
    <source>
        <strain evidence="2">H3</strain>
    </source>
</reference>
<evidence type="ECO:0008006" key="3">
    <source>
        <dbReference type="Google" id="ProtNLM"/>
    </source>
</evidence>
<proteinExistence type="predicted"/>